<gene>
    <name evidence="2" type="ORF">MMG00_06550</name>
</gene>
<name>A0ABY3X3N6_9GAMM</name>
<protein>
    <submittedName>
        <fullName evidence="2">DKNYY domain-containing protein</fullName>
    </submittedName>
</protein>
<dbReference type="RefSeq" id="WP_242153113.1">
    <property type="nucleotide sequence ID" value="NZ_CP093379.1"/>
</dbReference>
<reference evidence="2 3" key="1">
    <citation type="submission" date="2022-03" db="EMBL/GenBank/DDBJ databases">
        <title>Ignatzschineria rhizosphaerae HR5S32.</title>
        <authorList>
            <person name="Sun J.Q."/>
            <person name="Feng J.Y."/>
        </authorList>
    </citation>
    <scope>NUCLEOTIDE SEQUENCE [LARGE SCALE GENOMIC DNA]</scope>
    <source>
        <strain evidence="2 3">HR5S32</strain>
    </source>
</reference>
<dbReference type="Proteomes" id="UP000829542">
    <property type="component" value="Chromosome"/>
</dbReference>
<keyword evidence="1" id="KW-0472">Membrane</keyword>
<proteinExistence type="predicted"/>
<dbReference type="InterPro" id="IPR027375">
    <property type="entry name" value="DKNYY"/>
</dbReference>
<keyword evidence="1" id="KW-1133">Transmembrane helix</keyword>
<dbReference type="EMBL" id="CP093379">
    <property type="protein sequence ID" value="UNM97497.1"/>
    <property type="molecule type" value="Genomic_DNA"/>
</dbReference>
<evidence type="ECO:0000256" key="1">
    <source>
        <dbReference type="SAM" id="Phobius"/>
    </source>
</evidence>
<keyword evidence="3" id="KW-1185">Reference proteome</keyword>
<feature type="transmembrane region" description="Helical" evidence="1">
    <location>
        <begin position="12"/>
        <end position="32"/>
    </location>
</feature>
<keyword evidence="1" id="KW-0812">Transmembrane</keyword>
<sequence length="412" mass="48337">MKYNRTKKTKSLFNRYTPFLVIALLTLLYAHYHFQYQPLIEKHYPQIIQQQKMDSAESKDLYLAEKAYIENFELDNVLPENLTLLSEGHAKDQDNNVYFTNIILEEADPDTFAQFLAPGLPYDSSLGIDKNHLYFRENIVEHADPHSFVYLGAKKIAFFEVNTQMRSTGQEYQDGLYALDKNYVYFDFEPIIDADPASFELLDTYYDRDKNFIFYKGKKLEGSDADSFIFYPLSHQTYTRYEDYLPGYAIDNNQAYYNFEPIDNVDIKSFKIVKGYYALDKNHVYFQGAIVPFMDAASFHYVNQPVFDHDPTFPKGAKIQGYMMNNMNNRTHTYPKEYQHGYFRDQNACYNYHSTQQVINKTWNCEEIIQEETMPTSEIASELEAAIEPEVTKEMIILNESMDANPVDQMEQ</sequence>
<accession>A0ABY3X3N6</accession>
<evidence type="ECO:0000313" key="3">
    <source>
        <dbReference type="Proteomes" id="UP000829542"/>
    </source>
</evidence>
<evidence type="ECO:0000313" key="2">
    <source>
        <dbReference type="EMBL" id="UNM97497.1"/>
    </source>
</evidence>
<dbReference type="Pfam" id="PF13644">
    <property type="entry name" value="DKNYY"/>
    <property type="match status" value="2"/>
</dbReference>
<organism evidence="2 3">
    <name type="scientific">Ignatzschineria rhizosphaerae</name>
    <dbReference type="NCBI Taxonomy" id="2923279"/>
    <lineage>
        <taxon>Bacteria</taxon>
        <taxon>Pseudomonadati</taxon>
        <taxon>Pseudomonadota</taxon>
        <taxon>Gammaproteobacteria</taxon>
        <taxon>Cardiobacteriales</taxon>
        <taxon>Ignatzschineriaceae</taxon>
        <taxon>Ignatzschineria</taxon>
    </lineage>
</organism>